<reference evidence="2 3" key="1">
    <citation type="journal article" date="2009" name="Proc. Natl. Acad. Sci. U.S.A.">
        <title>Biogeography of the Sulfolobus islandicus pan-genome.</title>
        <authorList>
            <person name="Reno M.L."/>
            <person name="Held N.L."/>
            <person name="Fields C.J."/>
            <person name="Burke P.V."/>
            <person name="Whitaker R.J."/>
        </authorList>
    </citation>
    <scope>NUCLEOTIDE SEQUENCE [LARGE SCALE GENOMIC DNA]</scope>
    <source>
        <strain evidence="3">L.S.2.15 / Lassen #1</strain>
    </source>
</reference>
<dbReference type="SMR" id="C3MRL4"/>
<dbReference type="OrthoDB" id="50367at2157"/>
<accession>C3MRL4</accession>
<gene>
    <name evidence="2" type="ordered locus">LS215_2033</name>
</gene>
<dbReference type="Gene3D" id="3.60.21.10">
    <property type="match status" value="1"/>
</dbReference>
<proteinExistence type="predicted"/>
<dbReference type="SUPFAM" id="SSF56300">
    <property type="entry name" value="Metallo-dependent phosphatases"/>
    <property type="match status" value="1"/>
</dbReference>
<dbReference type="InterPro" id="IPR029052">
    <property type="entry name" value="Metallo-depent_PP-like"/>
</dbReference>
<protein>
    <recommendedName>
        <fullName evidence="1">Metallophosphoesterase TT1561-like domain-containing protein</fullName>
    </recommendedName>
</protein>
<dbReference type="Pfam" id="PF14582">
    <property type="entry name" value="Metallophos_3"/>
    <property type="match status" value="1"/>
</dbReference>
<dbReference type="GeneID" id="15298306"/>
<dbReference type="Proteomes" id="UP000001747">
    <property type="component" value="Chromosome"/>
</dbReference>
<dbReference type="RefSeq" id="WP_012714033.1">
    <property type="nucleotide sequence ID" value="NC_012589.1"/>
</dbReference>
<evidence type="ECO:0000313" key="3">
    <source>
        <dbReference type="Proteomes" id="UP000001747"/>
    </source>
</evidence>
<dbReference type="InterPro" id="IPR029461">
    <property type="entry name" value="TT1561-like"/>
</dbReference>
<dbReference type="HOGENOM" id="CLU_1623497_0_0_2"/>
<dbReference type="KEGG" id="sis:LS215_2033"/>
<organism evidence="2 3">
    <name type="scientific">Saccharolobus islandicus (strain L.S.2.15 / Lassen #1)</name>
    <name type="common">Sulfolobus islandicus</name>
    <dbReference type="NCBI Taxonomy" id="429572"/>
    <lineage>
        <taxon>Archaea</taxon>
        <taxon>Thermoproteota</taxon>
        <taxon>Thermoprotei</taxon>
        <taxon>Sulfolobales</taxon>
        <taxon>Sulfolobaceae</taxon>
        <taxon>Saccharolobus</taxon>
    </lineage>
</organism>
<dbReference type="AlphaFoldDB" id="C3MRL4"/>
<evidence type="ECO:0000259" key="1">
    <source>
        <dbReference type="Pfam" id="PF14582"/>
    </source>
</evidence>
<feature type="domain" description="Metallophosphoesterase TT1561-like" evidence="1">
    <location>
        <begin position="52"/>
        <end position="165"/>
    </location>
</feature>
<evidence type="ECO:0000313" key="2">
    <source>
        <dbReference type="EMBL" id="ACP36027.1"/>
    </source>
</evidence>
<name>C3MRL4_SACI2</name>
<sequence>MNGIARKIILIAGFPCNLDLINLVNEFDADLFIGLGDIECPQFIRNFIGIIGDMEDVSVLKYLRNTDKYLEKYFNISSDFSTNIVISHYPPKGSITGIISGVKVGSQEVMAKVLSNQPKILFHAHSEVQEEYYINNTKVISIGNFSKGYYAKYDSEKGEVKLARVVLP</sequence>
<dbReference type="EMBL" id="CP001399">
    <property type="protein sequence ID" value="ACP36027.1"/>
    <property type="molecule type" value="Genomic_DNA"/>
</dbReference>